<dbReference type="InterPro" id="IPR005021">
    <property type="entry name" value="Terminase_largesu-like"/>
</dbReference>
<dbReference type="Proteomes" id="UP000633814">
    <property type="component" value="Unassembled WGS sequence"/>
</dbReference>
<protein>
    <submittedName>
        <fullName evidence="3">Terminase large subunit</fullName>
    </submittedName>
</protein>
<evidence type="ECO:0000313" key="4">
    <source>
        <dbReference type="Proteomes" id="UP000633814"/>
    </source>
</evidence>
<dbReference type="PANTHER" id="PTHR41287">
    <property type="match status" value="1"/>
</dbReference>
<dbReference type="InterPro" id="IPR027417">
    <property type="entry name" value="P-loop_NTPase"/>
</dbReference>
<sequence length="570" mass="64137">MAKIERYPHCNRAAKYARDIVAGRVPACKYVKLACERFLVDLEQSSKKVFKYRFDRDKAERSCRFVEKLPHTKGEWAFRGEKLKLEPWQSFIIANAFGWIRKKGGKRRYREVYTEVPRKNGKSAVSSGVAVYTFAADGEFGAEVYSGATTEKQAWEVFRPAKLMCSRTPDLLAHFGIEVNASTISKPSDAARLEPVIGKPGDGASPSCAIIDEYHEHDTSDLYDTMLTGMGARAQPLLWIITTAGANIEGPCYDKRRGVIEMLEGITPDDELFGIIYTIDVEDDWTDPAVLRKANPNMGVSVHEDYLLSQQQRAIKNARFTNTFKTKHLNVWVSAKTAFFNLESWKACEDKTLEISSFAGQECIIANDLATKLDLTAMVPLFWRDICGKRHYYCIGSKFFIPYDTVYSSDDQKLAQRYQKWANTGSIIVTDGAEINFKDVMEEILNFHREAPVREVPLDPHGATALAHDLEGEGLLPVNIPQNYTHMSEPMKELEAAIQSGRFHHDGHPILTWCIGNVVAQVTPDEKMMRPVKEKRGSVNKIDGAVALIMAISRAMANDPPEPEPNIRTL</sequence>
<dbReference type="Pfam" id="PF03354">
    <property type="entry name" value="TerL_ATPase"/>
    <property type="match status" value="1"/>
</dbReference>
<comment type="caution">
    <text evidence="3">The sequence shown here is derived from an EMBL/GenBank/DDBJ whole genome shotgun (WGS) entry which is preliminary data.</text>
</comment>
<evidence type="ECO:0000259" key="2">
    <source>
        <dbReference type="Pfam" id="PF20441"/>
    </source>
</evidence>
<keyword evidence="4" id="KW-1185">Reference proteome</keyword>
<feature type="domain" description="Terminase large subunit-like ATPase" evidence="1">
    <location>
        <begin position="87"/>
        <end position="257"/>
    </location>
</feature>
<evidence type="ECO:0000313" key="3">
    <source>
        <dbReference type="EMBL" id="MCB5226210.1"/>
    </source>
</evidence>
<proteinExistence type="predicted"/>
<feature type="domain" description="Terminase large subunit-like endonuclease" evidence="2">
    <location>
        <begin position="269"/>
        <end position="557"/>
    </location>
</feature>
<dbReference type="InterPro" id="IPR046461">
    <property type="entry name" value="TerL_ATPase"/>
</dbReference>
<dbReference type="InterPro" id="IPR046462">
    <property type="entry name" value="TerL_nuclease"/>
</dbReference>
<evidence type="ECO:0000259" key="1">
    <source>
        <dbReference type="Pfam" id="PF03354"/>
    </source>
</evidence>
<name>A0ABS8C1M0_9ALTE</name>
<gene>
    <name evidence="3" type="ORF">JAO78_005210</name>
</gene>
<dbReference type="RefSeq" id="WP_226750296.1">
    <property type="nucleotide sequence ID" value="NZ_JAEINI020000002.1"/>
</dbReference>
<dbReference type="Gene3D" id="3.40.50.300">
    <property type="entry name" value="P-loop containing nucleotide triphosphate hydrolases"/>
    <property type="match status" value="1"/>
</dbReference>
<reference evidence="3 4" key="1">
    <citation type="submission" date="2021-10" db="EMBL/GenBank/DDBJ databases">
        <title>Alishewanella koreense sp. nov. isolated from seawater of southwestern coast in South Korea and the proposal for the reclassification of Rheinheimera perlucida and Rheinheimera tuosuensis as Arsukibacterium perlucida and Arsukibacterium tuosuensis.</title>
        <authorList>
            <person name="Kim K.H."/>
            <person name="Ruan W."/>
            <person name="Kim K.R."/>
            <person name="Baek J.H."/>
            <person name="Jeon C.O."/>
        </authorList>
    </citation>
    <scope>NUCLEOTIDE SEQUENCE [LARGE SCALE GENOMIC DNA]</scope>
    <source>
        <strain evidence="3 4">16-MA</strain>
    </source>
</reference>
<accession>A0ABS8C1M0</accession>
<organism evidence="3 4">
    <name type="scientific">Alishewanella maricola</name>
    <dbReference type="NCBI Taxonomy" id="2795740"/>
    <lineage>
        <taxon>Bacteria</taxon>
        <taxon>Pseudomonadati</taxon>
        <taxon>Pseudomonadota</taxon>
        <taxon>Gammaproteobacteria</taxon>
        <taxon>Alteromonadales</taxon>
        <taxon>Alteromonadaceae</taxon>
        <taxon>Alishewanella</taxon>
    </lineage>
</organism>
<dbReference type="Pfam" id="PF20441">
    <property type="entry name" value="TerL_nuclease"/>
    <property type="match status" value="1"/>
</dbReference>
<dbReference type="PANTHER" id="PTHR41287:SF1">
    <property type="entry name" value="PROTEIN YMFN"/>
    <property type="match status" value="1"/>
</dbReference>
<dbReference type="EMBL" id="JAEINI020000002">
    <property type="protein sequence ID" value="MCB5226210.1"/>
    <property type="molecule type" value="Genomic_DNA"/>
</dbReference>